<evidence type="ECO:0008006" key="3">
    <source>
        <dbReference type="Google" id="ProtNLM"/>
    </source>
</evidence>
<accession>A0ABQ0PAD2</accession>
<keyword evidence="2" id="KW-1185">Reference proteome</keyword>
<dbReference type="Proteomes" id="UP001060895">
    <property type="component" value="Unassembled WGS sequence"/>
</dbReference>
<gene>
    <name evidence="1" type="ORF">AA12717_2951</name>
</gene>
<protein>
    <recommendedName>
        <fullName evidence="3">LysR family transcriptional regulator</fullName>
    </recommendedName>
</protein>
<evidence type="ECO:0000313" key="2">
    <source>
        <dbReference type="Proteomes" id="UP001060895"/>
    </source>
</evidence>
<proteinExistence type="predicted"/>
<name>A0ABQ0PAD2_9PROT</name>
<evidence type="ECO:0000313" key="1">
    <source>
        <dbReference type="EMBL" id="GBQ28430.1"/>
    </source>
</evidence>
<comment type="caution">
    <text evidence="1">The sequence shown here is derived from an EMBL/GenBank/DDBJ whole genome shotgun (WGS) entry which is preliminary data.</text>
</comment>
<organism evidence="1 2">
    <name type="scientific">Gluconacetobacter sacchari DSM 12717</name>
    <dbReference type="NCBI Taxonomy" id="1307940"/>
    <lineage>
        <taxon>Bacteria</taxon>
        <taxon>Pseudomonadati</taxon>
        <taxon>Pseudomonadota</taxon>
        <taxon>Alphaproteobacteria</taxon>
        <taxon>Acetobacterales</taxon>
        <taxon>Acetobacteraceae</taxon>
        <taxon>Gluconacetobacter</taxon>
    </lineage>
</organism>
<dbReference type="EMBL" id="BAQP01000263">
    <property type="protein sequence ID" value="GBQ28430.1"/>
    <property type="molecule type" value="Genomic_DNA"/>
</dbReference>
<sequence>MQDYELASVPLNLLIIPERAKTARVRLVVDFLISEIRKLPGIVIS</sequence>
<reference evidence="1" key="1">
    <citation type="submission" date="2013-04" db="EMBL/GenBank/DDBJ databases">
        <title>The genome sequencing project of 58 acetic acid bacteria.</title>
        <authorList>
            <person name="Okamoto-Kainuma A."/>
            <person name="Ishikawa M."/>
            <person name="Umino S."/>
            <person name="Koizumi Y."/>
            <person name="Shiwa Y."/>
            <person name="Yoshikawa H."/>
            <person name="Matsutani M."/>
            <person name="Matsushita K."/>
        </authorList>
    </citation>
    <scope>NUCLEOTIDE SEQUENCE</scope>
    <source>
        <strain evidence="1">DSM 12717</strain>
    </source>
</reference>